<evidence type="ECO:0000313" key="2">
    <source>
        <dbReference type="EMBL" id="GMF34907.1"/>
    </source>
</evidence>
<dbReference type="Proteomes" id="UP001165083">
    <property type="component" value="Unassembled WGS sequence"/>
</dbReference>
<feature type="transmembrane region" description="Helical" evidence="1">
    <location>
        <begin position="109"/>
        <end position="127"/>
    </location>
</feature>
<protein>
    <submittedName>
        <fullName evidence="2">Unnamed protein product</fullName>
    </submittedName>
</protein>
<keyword evidence="1" id="KW-0812">Transmembrane</keyword>
<reference evidence="2" key="1">
    <citation type="submission" date="2023-04" db="EMBL/GenBank/DDBJ databases">
        <title>Phytophthora lilii NBRC 32176.</title>
        <authorList>
            <person name="Ichikawa N."/>
            <person name="Sato H."/>
            <person name="Tonouchi N."/>
        </authorList>
    </citation>
    <scope>NUCLEOTIDE SEQUENCE</scope>
    <source>
        <strain evidence="2">NBRC 32176</strain>
    </source>
</reference>
<dbReference type="EMBL" id="BSXW01001227">
    <property type="protein sequence ID" value="GMF34907.1"/>
    <property type="molecule type" value="Genomic_DNA"/>
</dbReference>
<gene>
    <name evidence="2" type="ORF">Plil01_001485200</name>
</gene>
<comment type="caution">
    <text evidence="2">The sequence shown here is derived from an EMBL/GenBank/DDBJ whole genome shotgun (WGS) entry which is preliminary data.</text>
</comment>
<name>A0A9W7CQT1_9STRA</name>
<dbReference type="OrthoDB" id="163254at2759"/>
<organism evidence="2 3">
    <name type="scientific">Phytophthora lilii</name>
    <dbReference type="NCBI Taxonomy" id="2077276"/>
    <lineage>
        <taxon>Eukaryota</taxon>
        <taxon>Sar</taxon>
        <taxon>Stramenopiles</taxon>
        <taxon>Oomycota</taxon>
        <taxon>Peronosporomycetes</taxon>
        <taxon>Peronosporales</taxon>
        <taxon>Peronosporaceae</taxon>
        <taxon>Phytophthora</taxon>
    </lineage>
</organism>
<feature type="transmembrane region" description="Helical" evidence="1">
    <location>
        <begin position="147"/>
        <end position="169"/>
    </location>
</feature>
<dbReference type="AlphaFoldDB" id="A0A9W7CQT1"/>
<keyword evidence="1" id="KW-0472">Membrane</keyword>
<proteinExistence type="predicted"/>
<accession>A0A9W7CQT1</accession>
<keyword evidence="3" id="KW-1185">Reference proteome</keyword>
<evidence type="ECO:0000256" key="1">
    <source>
        <dbReference type="SAM" id="Phobius"/>
    </source>
</evidence>
<evidence type="ECO:0000313" key="3">
    <source>
        <dbReference type="Proteomes" id="UP001165083"/>
    </source>
</evidence>
<keyword evidence="1" id="KW-1133">Transmembrane helix</keyword>
<sequence length="191" mass="21319">MTEVRLRACLPHHLTREQFGRVIVLEASGVYNQTKLVRNAQPIKTLGQPPTRQVGILPAPSSINQSSICKEMASRQLINCTVSSPFPETANIAKTVVLQGLQLLFHCEYILLVEYVECIIPLVFVAYKSVLEKLPNVKFYPGGAGNWGINVVTNVVILAALEMVSLLFFSKFLQRKFRFSALLQLAFVLET</sequence>